<dbReference type="EMBL" id="JBBJBU010000004">
    <property type="protein sequence ID" value="KAK7205681.1"/>
    <property type="molecule type" value="Genomic_DNA"/>
</dbReference>
<dbReference type="Pfam" id="PF05193">
    <property type="entry name" value="Peptidase_M16_C"/>
    <property type="match status" value="1"/>
</dbReference>
<evidence type="ECO:0000256" key="1">
    <source>
        <dbReference type="SAM" id="MobiDB-lite"/>
    </source>
</evidence>
<dbReference type="InterPro" id="IPR011249">
    <property type="entry name" value="Metalloenz_LuxS/M16"/>
</dbReference>
<evidence type="ECO:0000313" key="4">
    <source>
        <dbReference type="EMBL" id="KAK7205681.1"/>
    </source>
</evidence>
<feature type="compositionally biased region" description="Acidic residues" evidence="1">
    <location>
        <begin position="1026"/>
        <end position="1063"/>
    </location>
</feature>
<protein>
    <submittedName>
        <fullName evidence="4">Metalloenzyme, LuxS/M16 peptidase-like protein</fullName>
    </submittedName>
</protein>
<proteinExistence type="predicted"/>
<feature type="domain" description="Peptidase M16 N-terminal" evidence="2">
    <location>
        <begin position="55"/>
        <end position="142"/>
    </location>
</feature>
<dbReference type="PANTHER" id="PTHR43016:SF16">
    <property type="entry name" value="METALLOPROTEASE, PUTATIVE (AFU_ORTHOLOGUE AFUA_4G07610)-RELATED"/>
    <property type="match status" value="1"/>
</dbReference>
<dbReference type="PANTHER" id="PTHR43016">
    <property type="entry name" value="PRESEQUENCE PROTEASE"/>
    <property type="match status" value="1"/>
</dbReference>
<dbReference type="Pfam" id="PF00675">
    <property type="entry name" value="Peptidase_M16"/>
    <property type="match status" value="1"/>
</dbReference>
<dbReference type="InterPro" id="IPR011765">
    <property type="entry name" value="Pept_M16_N"/>
</dbReference>
<feature type="region of interest" description="Disordered" evidence="1">
    <location>
        <begin position="1020"/>
        <end position="1063"/>
    </location>
</feature>
<sequence>MTSGRSNSLSLIADISPSYCPSRVRKWFSSRTGLQLVLVDQDRPIVEGYFAVATEIEDDSGCPHTLEHLIFMGSADHPYKGLLDTLGNRAFSSTNAWTATDSTVYTLSTAGWQGFRSLLPVYLDHLVRPTLSDAACYTEVYHVDGKGHEKGVVFSEMQGVENEASTIANLHAKKILYPDSSGYSSETGGLMGALRVLTNDRIRQFYEALYRPDNLCLIIVGSVDADELLETVAEFDATLPDLDPASKKPRPFVDSPPVPRLQQTTVKLVDFPDKDESSGHVLISFQGPPATDVLTNTALHVLLTYLTESDVSLLRKKLVEIEVPLATEIESYTEDFIDTELDLWLRNVPTSKLELVHATLFDVLREHADAARNEFDLGRMRDVIRREKLQFMLHSERYPSTLATLAITDFLYGDRETGKSLVNLVGDLDDYETVLGWEVSDWLDLMHKWLLDVPHVAILAQPSASLAKKIRLDGKERVRKTREELGEQGLEQLAKKLKSAQDENNRKIPDDLLEQFPAPDPAKVRFIKTATGRAGLALAEGQQQSGSEVQEILDKDGAREAPVYVHYEHIKSNFATLSVVLSTSVVPEDKLPLLNILLANFYATPIELDDGSVLDYEAVVTRLKRDTLSNSYSSGYDGEFDELLTLDFEFVPENYAKVVDWLRLLMWRSKFDVARLQIVVEKMAMGIPEMKRTGTTVVRSATRRLLFTPRSAARVLDELDFEDRLQEVSALLKSDPQAVVDELEQIRAALFTVENMRLIVCSDVTKLVDPVSSFTKILLKDKKSAAAASLVPITRTLENLTPEGASLGGKAYLLPVPSTESSYATVFANGPTAFDDADVHAIAVACSYLEAVEGPFWRGIRGDGLAYGAGMLRSIESGRIGFRVYRAADALVAIERAREIVGGYAAGKTEFEKLLVEGAVSMIVSAAAEADNNPVDAAERKYLQEVIKGLGSGANEKFLAGIREVTSEDLVRVMKRWFVPLFRTESASVFVACNPSKTEGLRGDFERLGYEVVVDPFDSLKRVGEEGSEEESEEGSGEGSEEEEDSSDEEESEESEDSDDDSD</sequence>
<name>A0ABR1F781_9ASCO</name>
<evidence type="ECO:0000313" key="5">
    <source>
        <dbReference type="Proteomes" id="UP001498771"/>
    </source>
</evidence>
<feature type="domain" description="Peptidase M16 C-terminal" evidence="3">
    <location>
        <begin position="197"/>
        <end position="333"/>
    </location>
</feature>
<dbReference type="Proteomes" id="UP001498771">
    <property type="component" value="Unassembled WGS sequence"/>
</dbReference>
<comment type="caution">
    <text evidence="4">The sequence shown here is derived from an EMBL/GenBank/DDBJ whole genome shotgun (WGS) entry which is preliminary data.</text>
</comment>
<evidence type="ECO:0000259" key="2">
    <source>
        <dbReference type="Pfam" id="PF00675"/>
    </source>
</evidence>
<dbReference type="InterPro" id="IPR007863">
    <property type="entry name" value="Peptidase_M16_C"/>
</dbReference>
<dbReference type="Gene3D" id="3.30.830.10">
    <property type="entry name" value="Metalloenzyme, LuxS/M16 peptidase-like"/>
    <property type="match status" value="4"/>
</dbReference>
<dbReference type="RefSeq" id="XP_064768714.1">
    <property type="nucleotide sequence ID" value="XM_064909614.1"/>
</dbReference>
<gene>
    <name evidence="4" type="ORF">BZA70DRAFT_138016</name>
</gene>
<dbReference type="SUPFAM" id="SSF63411">
    <property type="entry name" value="LuxS/MPP-like metallohydrolase"/>
    <property type="match status" value="4"/>
</dbReference>
<keyword evidence="5" id="KW-1185">Reference proteome</keyword>
<organism evidence="4 5">
    <name type="scientific">Myxozyma melibiosi</name>
    <dbReference type="NCBI Taxonomy" id="54550"/>
    <lineage>
        <taxon>Eukaryota</taxon>
        <taxon>Fungi</taxon>
        <taxon>Dikarya</taxon>
        <taxon>Ascomycota</taxon>
        <taxon>Saccharomycotina</taxon>
        <taxon>Lipomycetes</taxon>
        <taxon>Lipomycetales</taxon>
        <taxon>Lipomycetaceae</taxon>
        <taxon>Myxozyma</taxon>
    </lineage>
</organism>
<dbReference type="GeneID" id="90035126"/>
<reference evidence="4 5" key="1">
    <citation type="submission" date="2024-03" db="EMBL/GenBank/DDBJ databases">
        <title>Genome-scale model development and genomic sequencing of the oleaginous clade Lipomyces.</title>
        <authorList>
            <consortium name="Lawrence Berkeley National Laboratory"/>
            <person name="Czajka J.J."/>
            <person name="Han Y."/>
            <person name="Kim J."/>
            <person name="Mondo S.J."/>
            <person name="Hofstad B.A."/>
            <person name="Robles A."/>
            <person name="Haridas S."/>
            <person name="Riley R."/>
            <person name="LaButti K."/>
            <person name="Pangilinan J."/>
            <person name="Andreopoulos W."/>
            <person name="Lipzen A."/>
            <person name="Yan J."/>
            <person name="Wang M."/>
            <person name="Ng V."/>
            <person name="Grigoriev I.V."/>
            <person name="Spatafora J.W."/>
            <person name="Magnuson J.K."/>
            <person name="Baker S.E."/>
            <person name="Pomraning K.R."/>
        </authorList>
    </citation>
    <scope>NUCLEOTIDE SEQUENCE [LARGE SCALE GENOMIC DNA]</scope>
    <source>
        <strain evidence="4 5">Phaff 52-87</strain>
    </source>
</reference>
<evidence type="ECO:0000259" key="3">
    <source>
        <dbReference type="Pfam" id="PF05193"/>
    </source>
</evidence>
<accession>A0ABR1F781</accession>